<evidence type="ECO:0008006" key="10">
    <source>
        <dbReference type="Google" id="ProtNLM"/>
    </source>
</evidence>
<feature type="region of interest" description="Disordered" evidence="6">
    <location>
        <begin position="1"/>
        <end position="35"/>
    </location>
</feature>
<evidence type="ECO:0000256" key="4">
    <source>
        <dbReference type="ARBA" id="ARBA00022989"/>
    </source>
</evidence>
<evidence type="ECO:0000256" key="2">
    <source>
        <dbReference type="ARBA" id="ARBA00009310"/>
    </source>
</evidence>
<dbReference type="GO" id="GO:0012505">
    <property type="term" value="C:endomembrane system"/>
    <property type="evidence" value="ECO:0007669"/>
    <property type="project" value="TreeGrafter"/>
</dbReference>
<reference evidence="8" key="1">
    <citation type="submission" date="2021-11" db="EMBL/GenBank/DDBJ databases">
        <authorList>
            <consortium name="Genoscope - CEA"/>
            <person name="William W."/>
        </authorList>
    </citation>
    <scope>NUCLEOTIDE SEQUENCE</scope>
</reference>
<sequence length="660" mass="73299">MVRTRKQREAAPTPDKATKAPEEAPKQKKKSSKGGLTSYLNSSTLATCAAVAYVAFAYRNFSRVLDPLANLPDDYRGGVQVTPMWPENSTLDVEVALSTYASLPHDFMRNASLYDDSTVIIWREQNIELNTHTKDRKIDLRLCASESALQCSDAALAAAERAAQPGVLSRLILGEESSGPRQRIILPPKAWAQLQANGTLYLHSAVTRITEKARWRGLADNDVRRTARVPSIALVKFEAAPKGRAALAKRKLLYDVHPTLGSLGPPAPWAPTYTGEDGEMCAKWKPEAAVRVVAEFRDWPADVSVPGMQRFRDRAPGGSVVYKYAPPTYADEIGLTSDKYLVVNSTVDALPLSLNFQPLSFARWQLIARMEEGLKAQQEDFGFSENDIDEVRRLIADTKTWLLAVTMLASVLHLLFEFLAFKSDVDFWKNNKSLRGLSARSVVVDLISQIVVLAYLVDQGSSLLVSIPAAGAILIQCWKVEKATGVRPDFSRPFPWIRCERLEAVALSAKNAKADDKGAQLDAATLRVDRLATLYLSLSLGPLVVGYAVKTLIYDAHLGWYSWGLGAMTNAVYTGGFILMTPQLALNYHLKSVSHLPWRLLCFRFVNTFIDDLFAFVIKMPVMHRVSCFRDDVVFLIYLYQRRIYSVDMSRGVAGEDAAQ</sequence>
<evidence type="ECO:0000256" key="7">
    <source>
        <dbReference type="SAM" id="Phobius"/>
    </source>
</evidence>
<evidence type="ECO:0000256" key="1">
    <source>
        <dbReference type="ARBA" id="ARBA00004141"/>
    </source>
</evidence>
<proteinExistence type="inferred from homology"/>
<feature type="compositionally biased region" description="Basic and acidic residues" evidence="6">
    <location>
        <begin position="16"/>
        <end position="26"/>
    </location>
</feature>
<dbReference type="InterPro" id="IPR008429">
    <property type="entry name" value="CLPTM1"/>
</dbReference>
<comment type="similarity">
    <text evidence="2">Belongs to the CLPTM1 family.</text>
</comment>
<dbReference type="GO" id="GO:0016020">
    <property type="term" value="C:membrane"/>
    <property type="evidence" value="ECO:0007669"/>
    <property type="project" value="UniProtKB-SubCell"/>
</dbReference>
<dbReference type="PANTHER" id="PTHR21347:SF0">
    <property type="entry name" value="LIPID SCRAMBLASE CLPTM1L"/>
    <property type="match status" value="1"/>
</dbReference>
<dbReference type="AlphaFoldDB" id="A0A8J2WZS8"/>
<name>A0A8J2WZS8_9STRA</name>
<keyword evidence="5 7" id="KW-0472">Membrane</keyword>
<evidence type="ECO:0000256" key="5">
    <source>
        <dbReference type="ARBA" id="ARBA00023136"/>
    </source>
</evidence>
<comment type="caution">
    <text evidence="8">The sequence shown here is derived from an EMBL/GenBank/DDBJ whole genome shotgun (WGS) entry which is preliminary data.</text>
</comment>
<dbReference type="EMBL" id="CAKKNE010000004">
    <property type="protein sequence ID" value="CAH0374199.1"/>
    <property type="molecule type" value="Genomic_DNA"/>
</dbReference>
<feature type="transmembrane region" description="Helical" evidence="7">
    <location>
        <begin position="534"/>
        <end position="554"/>
    </location>
</feature>
<feature type="transmembrane region" description="Helical" evidence="7">
    <location>
        <begin position="560"/>
        <end position="581"/>
    </location>
</feature>
<evidence type="ECO:0000256" key="6">
    <source>
        <dbReference type="SAM" id="MobiDB-lite"/>
    </source>
</evidence>
<evidence type="ECO:0000313" key="8">
    <source>
        <dbReference type="EMBL" id="CAH0374199.1"/>
    </source>
</evidence>
<accession>A0A8J2WZS8</accession>
<evidence type="ECO:0000256" key="3">
    <source>
        <dbReference type="ARBA" id="ARBA00022692"/>
    </source>
</evidence>
<keyword evidence="9" id="KW-1185">Reference proteome</keyword>
<keyword evidence="4 7" id="KW-1133">Transmembrane helix</keyword>
<protein>
    <recommendedName>
        <fullName evidence="10">Cleft lip and palate transmembrane protein 1</fullName>
    </recommendedName>
</protein>
<comment type="subcellular location">
    <subcellularLocation>
        <location evidence="1">Membrane</location>
        <topology evidence="1">Multi-pass membrane protein</topology>
    </subcellularLocation>
</comment>
<feature type="transmembrane region" description="Helical" evidence="7">
    <location>
        <begin position="36"/>
        <end position="58"/>
    </location>
</feature>
<evidence type="ECO:0000313" key="9">
    <source>
        <dbReference type="Proteomes" id="UP000789595"/>
    </source>
</evidence>
<dbReference type="PANTHER" id="PTHR21347">
    <property type="entry name" value="CLEFT LIP AND PALATE ASSOCIATED TRANSMEMBRANE PROTEIN-RELATED"/>
    <property type="match status" value="1"/>
</dbReference>
<gene>
    <name evidence="8" type="ORF">PECAL_4P14690</name>
</gene>
<dbReference type="OrthoDB" id="378564at2759"/>
<keyword evidence="3 7" id="KW-0812">Transmembrane</keyword>
<organism evidence="8 9">
    <name type="scientific">Pelagomonas calceolata</name>
    <dbReference type="NCBI Taxonomy" id="35677"/>
    <lineage>
        <taxon>Eukaryota</taxon>
        <taxon>Sar</taxon>
        <taxon>Stramenopiles</taxon>
        <taxon>Ochrophyta</taxon>
        <taxon>Pelagophyceae</taxon>
        <taxon>Pelagomonadales</taxon>
        <taxon>Pelagomonadaceae</taxon>
        <taxon>Pelagomonas</taxon>
    </lineage>
</organism>
<dbReference type="Pfam" id="PF05602">
    <property type="entry name" value="CLPTM1"/>
    <property type="match status" value="1"/>
</dbReference>
<dbReference type="Proteomes" id="UP000789595">
    <property type="component" value="Unassembled WGS sequence"/>
</dbReference>